<feature type="compositionally biased region" description="Basic and acidic residues" evidence="1">
    <location>
        <begin position="774"/>
        <end position="784"/>
    </location>
</feature>
<dbReference type="Proteomes" id="UP001237642">
    <property type="component" value="Unassembled WGS sequence"/>
</dbReference>
<dbReference type="PANTHER" id="PTHR34835">
    <property type="entry name" value="OS07G0283600 PROTEIN-RELATED"/>
    <property type="match status" value="1"/>
</dbReference>
<feature type="compositionally biased region" description="Basic and acidic residues" evidence="1">
    <location>
        <begin position="489"/>
        <end position="499"/>
    </location>
</feature>
<accession>A0AAD8GUZ8</accession>
<feature type="region of interest" description="Disordered" evidence="1">
    <location>
        <begin position="42"/>
        <end position="81"/>
    </location>
</feature>
<dbReference type="AlphaFoldDB" id="A0AAD8GUZ8"/>
<feature type="region of interest" description="Disordered" evidence="1">
    <location>
        <begin position="464"/>
        <end position="499"/>
    </location>
</feature>
<sequence>MQLKQSPTILLDVRDLEKSNLGTEYVTFSGMPNIRVPVQKNQEAVHSIGTRSSNRLRSRPKTSASKGSTVRRRQISRTENKNCDAEEQLTTKCFDEYRRAFWKTLLRDKTKGCECIDHLWFVAYKNNSKATAMKWISHANVFKTQYLFVPLCQSERSPCILLLDSLHAADPKRLEPEIRDFVKDIYKSQKIKEFDVVFDFPFKVPKVPPKKDGVQCGHYVLYYIYKFIMSCPEHFNVDKYYPSFMFPEAKYIGDKEVDNEEEFAKGENTGFGKNVESENASLQFPPVFEPFDVLRALVLYSPDSSQEKPNIVLPLVSCANNDTPEAVEEIPIERKNDKENSVSVITKSDFQCQEKTTKRKLKIKVRKERSSLLIETNDRAVEERTNAEPQAQEVRRQIRKDHKKLEEKRKYARLMIVIAKSNDETTKNASGGKNKKASFTINDVGDSDFEETLPRKSLRKVRVTNVEEKPEGKKRKNLVQAEAKNVKKQKLDKPENESEKVAGMPKKLLIRAYPSTFSKVIDGLSNAQKEWVSEVGFGSLLSFSLRTIPNEMGINVIWWFDHLNYEMSLGKDRKIKIGEEDVNDILGLPRGEKEVEYKTDKKKDDEKVKEWREKFPIRKDDSKITEKMICDAIGRSEDVYLFFKQNFMVLMTNLFVRTNKSSFVDQYAMSFKGDFDEAKEYNWCKEVFKNLKEELELWFENPLWQYYIGSLVFLLFLYLDRITNDQIKVESSRPVYISWKTSLIAKRSEVEMYDESFGKGKMLGKFKIENKEEEHVQKKDEEKNVNNIPDKAPVNEPSHDQSKEVLKDVDGDVGEEELQTNFIHNDNEENVDQGLHLNDNWNTPEETLKEVESFGLLSETDGVDSGIISIAREI</sequence>
<organism evidence="2 3">
    <name type="scientific">Heracleum sosnowskyi</name>
    <dbReference type="NCBI Taxonomy" id="360622"/>
    <lineage>
        <taxon>Eukaryota</taxon>
        <taxon>Viridiplantae</taxon>
        <taxon>Streptophyta</taxon>
        <taxon>Embryophyta</taxon>
        <taxon>Tracheophyta</taxon>
        <taxon>Spermatophyta</taxon>
        <taxon>Magnoliopsida</taxon>
        <taxon>eudicotyledons</taxon>
        <taxon>Gunneridae</taxon>
        <taxon>Pentapetalae</taxon>
        <taxon>asterids</taxon>
        <taxon>campanulids</taxon>
        <taxon>Apiales</taxon>
        <taxon>Apiaceae</taxon>
        <taxon>Apioideae</taxon>
        <taxon>apioid superclade</taxon>
        <taxon>Tordylieae</taxon>
        <taxon>Tordyliinae</taxon>
        <taxon>Heracleum</taxon>
    </lineage>
</organism>
<comment type="caution">
    <text evidence="2">The sequence shown here is derived from an EMBL/GenBank/DDBJ whole genome shotgun (WGS) entry which is preliminary data.</text>
</comment>
<protein>
    <recommendedName>
        <fullName evidence="4">Ubiquitin-like protease family profile domain-containing protein</fullName>
    </recommendedName>
</protein>
<dbReference type="Gene3D" id="3.40.395.10">
    <property type="entry name" value="Adenoviral Proteinase, Chain A"/>
    <property type="match status" value="1"/>
</dbReference>
<feature type="compositionally biased region" description="Polar residues" evidence="1">
    <location>
        <begin position="42"/>
        <end position="53"/>
    </location>
</feature>
<feature type="region of interest" description="Disordered" evidence="1">
    <location>
        <begin position="381"/>
        <end position="401"/>
    </location>
</feature>
<evidence type="ECO:0008006" key="4">
    <source>
        <dbReference type="Google" id="ProtNLM"/>
    </source>
</evidence>
<gene>
    <name evidence="2" type="ORF">POM88_049076</name>
</gene>
<reference evidence="2" key="2">
    <citation type="submission" date="2023-05" db="EMBL/GenBank/DDBJ databases">
        <authorList>
            <person name="Schelkunov M.I."/>
        </authorList>
    </citation>
    <scope>NUCLEOTIDE SEQUENCE</scope>
    <source>
        <strain evidence="2">Hsosn_3</strain>
        <tissue evidence="2">Leaf</tissue>
    </source>
</reference>
<reference evidence="2" key="1">
    <citation type="submission" date="2023-02" db="EMBL/GenBank/DDBJ databases">
        <title>Genome of toxic invasive species Heracleum sosnowskyi carries increased number of genes despite the absence of recent whole-genome duplications.</title>
        <authorList>
            <person name="Schelkunov M."/>
            <person name="Shtratnikova V."/>
            <person name="Makarenko M."/>
            <person name="Klepikova A."/>
            <person name="Omelchenko D."/>
            <person name="Novikova G."/>
            <person name="Obukhova E."/>
            <person name="Bogdanov V."/>
            <person name="Penin A."/>
            <person name="Logacheva M."/>
        </authorList>
    </citation>
    <scope>NUCLEOTIDE SEQUENCE</scope>
    <source>
        <strain evidence="2">Hsosn_3</strain>
        <tissue evidence="2">Leaf</tissue>
    </source>
</reference>
<dbReference type="EMBL" id="JAUIZM010000011">
    <property type="protein sequence ID" value="KAK1355820.1"/>
    <property type="molecule type" value="Genomic_DNA"/>
</dbReference>
<evidence type="ECO:0000313" key="2">
    <source>
        <dbReference type="EMBL" id="KAK1355820.1"/>
    </source>
</evidence>
<dbReference type="InterPro" id="IPR038765">
    <property type="entry name" value="Papain-like_cys_pep_sf"/>
</dbReference>
<evidence type="ECO:0000313" key="3">
    <source>
        <dbReference type="Proteomes" id="UP001237642"/>
    </source>
</evidence>
<keyword evidence="3" id="KW-1185">Reference proteome</keyword>
<evidence type="ECO:0000256" key="1">
    <source>
        <dbReference type="SAM" id="MobiDB-lite"/>
    </source>
</evidence>
<dbReference type="SUPFAM" id="SSF54001">
    <property type="entry name" value="Cysteine proteinases"/>
    <property type="match status" value="1"/>
</dbReference>
<feature type="region of interest" description="Disordered" evidence="1">
    <location>
        <begin position="774"/>
        <end position="801"/>
    </location>
</feature>
<proteinExistence type="predicted"/>
<name>A0AAD8GUZ8_9APIA</name>